<comment type="caution">
    <text evidence="1">The sequence shown here is derived from an EMBL/GenBank/DDBJ whole genome shotgun (WGS) entry which is preliminary data.</text>
</comment>
<keyword evidence="2" id="KW-1185">Reference proteome</keyword>
<evidence type="ECO:0000313" key="2">
    <source>
        <dbReference type="Proteomes" id="UP001157974"/>
    </source>
</evidence>
<proteinExistence type="predicted"/>
<dbReference type="AlphaFoldDB" id="A0AAV8UTC2"/>
<reference evidence="1 2" key="1">
    <citation type="journal article" date="2023" name="Nat. Commun.">
        <title>Origin of minicircular mitochondrial genomes in red algae.</title>
        <authorList>
            <person name="Lee Y."/>
            <person name="Cho C.H."/>
            <person name="Lee Y.M."/>
            <person name="Park S.I."/>
            <person name="Yang J.H."/>
            <person name="West J.A."/>
            <person name="Bhattacharya D."/>
            <person name="Yoon H.S."/>
        </authorList>
    </citation>
    <scope>NUCLEOTIDE SEQUENCE [LARGE SCALE GENOMIC DNA]</scope>
    <source>
        <strain evidence="1 2">CCMP1338</strain>
        <tissue evidence="1">Whole cell</tissue>
    </source>
</reference>
<accession>A0AAV8UTC2</accession>
<organism evidence="1 2">
    <name type="scientific">Rhodosorus marinus</name>
    <dbReference type="NCBI Taxonomy" id="101924"/>
    <lineage>
        <taxon>Eukaryota</taxon>
        <taxon>Rhodophyta</taxon>
        <taxon>Stylonematophyceae</taxon>
        <taxon>Stylonematales</taxon>
        <taxon>Stylonemataceae</taxon>
        <taxon>Rhodosorus</taxon>
    </lineage>
</organism>
<protein>
    <submittedName>
        <fullName evidence="1">Uncharacterized protein</fullName>
    </submittedName>
</protein>
<gene>
    <name evidence="1" type="ORF">NDN08_002299</name>
</gene>
<dbReference type="EMBL" id="JAMWBK010000004">
    <property type="protein sequence ID" value="KAJ8905794.1"/>
    <property type="molecule type" value="Genomic_DNA"/>
</dbReference>
<sequence>MTVFGTQSCLPMFSGTKLLANVPGQKFWGQYSPSQMLQPNVIRTIAPRDSGPANVTISVQANLVSQCSAA</sequence>
<dbReference type="Proteomes" id="UP001157974">
    <property type="component" value="Unassembled WGS sequence"/>
</dbReference>
<evidence type="ECO:0000313" key="1">
    <source>
        <dbReference type="EMBL" id="KAJ8905794.1"/>
    </source>
</evidence>
<name>A0AAV8UTC2_9RHOD</name>